<dbReference type="SFLD" id="SFLDF00288">
    <property type="entry name" value="HemN-like__clustered_with_nucl"/>
    <property type="match status" value="1"/>
</dbReference>
<dbReference type="SUPFAM" id="SSF102114">
    <property type="entry name" value="Radical SAM enzymes"/>
    <property type="match status" value="1"/>
</dbReference>
<proteinExistence type="inferred from homology"/>
<dbReference type="PROSITE" id="PS51918">
    <property type="entry name" value="RADICAL_SAM"/>
    <property type="match status" value="1"/>
</dbReference>
<gene>
    <name evidence="5" type="ORF">EFL26_12930</name>
</gene>
<keyword evidence="3" id="KW-0004">4Fe-4S</keyword>
<dbReference type="InterPro" id="IPR004559">
    <property type="entry name" value="HemW-like"/>
</dbReference>
<comment type="caution">
    <text evidence="5">The sequence shown here is derived from an EMBL/GenBank/DDBJ whole genome shotgun (WGS) entry which is preliminary data.</text>
</comment>
<comment type="function">
    <text evidence="3">Probably acts as a heme chaperone, transferring heme to an unknown acceptor. Binds one molecule of heme per monomer, possibly covalently. Binds 1 [4Fe-4S] cluster. The cluster is coordinated with 3 cysteines and an exchangeable S-adenosyl-L-methionine.</text>
</comment>
<evidence type="ECO:0000313" key="5">
    <source>
        <dbReference type="EMBL" id="RNM14394.1"/>
    </source>
</evidence>
<dbReference type="GO" id="GO:0005737">
    <property type="term" value="C:cytoplasm"/>
    <property type="evidence" value="ECO:0007669"/>
    <property type="project" value="UniProtKB-SubCell"/>
</dbReference>
<comment type="similarity">
    <text evidence="1">Belongs to the anaerobic coproporphyrinogen-III oxidase family. HemW subfamily.</text>
</comment>
<keyword evidence="6" id="KW-1185">Reference proteome</keyword>
<dbReference type="PANTHER" id="PTHR13932:SF5">
    <property type="entry name" value="RADICAL S-ADENOSYL METHIONINE DOMAIN-CONTAINING PROTEIN 1, MITOCHONDRIAL"/>
    <property type="match status" value="1"/>
</dbReference>
<dbReference type="AlphaFoldDB" id="A0A3N0GPJ9"/>
<evidence type="ECO:0000256" key="2">
    <source>
        <dbReference type="ARBA" id="ARBA00017228"/>
    </source>
</evidence>
<dbReference type="InterPro" id="IPR006638">
    <property type="entry name" value="Elp3/MiaA/NifB-like_rSAM"/>
</dbReference>
<dbReference type="GO" id="GO:0046872">
    <property type="term" value="F:metal ion binding"/>
    <property type="evidence" value="ECO:0007669"/>
    <property type="project" value="UniProtKB-UniRule"/>
</dbReference>
<dbReference type="NCBIfam" id="TIGR00539">
    <property type="entry name" value="hemN_rel"/>
    <property type="match status" value="1"/>
</dbReference>
<accession>A0A3N0GPJ9</accession>
<keyword evidence="3" id="KW-0411">Iron-sulfur</keyword>
<keyword evidence="3" id="KW-0408">Iron</keyword>
<dbReference type="RefSeq" id="WP_123223804.1">
    <property type="nucleotide sequence ID" value="NZ_RJSF01000040.1"/>
</dbReference>
<dbReference type="InterPro" id="IPR034505">
    <property type="entry name" value="Coproporphyrinogen-III_oxidase"/>
</dbReference>
<organism evidence="5 6">
    <name type="scientific">Nocardioides pocheonensis</name>
    <dbReference type="NCBI Taxonomy" id="661485"/>
    <lineage>
        <taxon>Bacteria</taxon>
        <taxon>Bacillati</taxon>
        <taxon>Actinomycetota</taxon>
        <taxon>Actinomycetes</taxon>
        <taxon>Propionibacteriales</taxon>
        <taxon>Nocardioidaceae</taxon>
        <taxon>Nocardioides</taxon>
    </lineage>
</organism>
<dbReference type="InterPro" id="IPR058240">
    <property type="entry name" value="rSAM_sf"/>
</dbReference>
<dbReference type="Gene3D" id="3.30.750.200">
    <property type="match status" value="1"/>
</dbReference>
<dbReference type="SFLD" id="SFLDG01065">
    <property type="entry name" value="anaerobic_coproporphyrinogen-I"/>
    <property type="match status" value="1"/>
</dbReference>
<keyword evidence="3" id="KW-0963">Cytoplasm</keyword>
<feature type="domain" description="Radical SAM core" evidence="4">
    <location>
        <begin position="24"/>
        <end position="268"/>
    </location>
</feature>
<name>A0A3N0GPJ9_9ACTN</name>
<evidence type="ECO:0000313" key="6">
    <source>
        <dbReference type="Proteomes" id="UP000279994"/>
    </source>
</evidence>
<dbReference type="SFLD" id="SFLDS00029">
    <property type="entry name" value="Radical_SAM"/>
    <property type="match status" value="1"/>
</dbReference>
<reference evidence="5 6" key="1">
    <citation type="submission" date="2018-11" db="EMBL/GenBank/DDBJ databases">
        <authorList>
            <person name="Li F."/>
        </authorList>
    </citation>
    <scope>NUCLEOTIDE SEQUENCE [LARGE SCALE GENOMIC DNA]</scope>
    <source>
        <strain evidence="5 6">Gsoil 818</strain>
    </source>
</reference>
<keyword evidence="3" id="KW-0143">Chaperone</keyword>
<dbReference type="EMBL" id="RJSF01000040">
    <property type="protein sequence ID" value="RNM14394.1"/>
    <property type="molecule type" value="Genomic_DNA"/>
</dbReference>
<dbReference type="Proteomes" id="UP000279994">
    <property type="component" value="Unassembled WGS sequence"/>
</dbReference>
<dbReference type="GO" id="GO:0051539">
    <property type="term" value="F:4 iron, 4 sulfur cluster binding"/>
    <property type="evidence" value="ECO:0007669"/>
    <property type="project" value="UniProtKB-UniRule"/>
</dbReference>
<keyword evidence="3" id="KW-0349">Heme</keyword>
<dbReference type="CDD" id="cd01335">
    <property type="entry name" value="Radical_SAM"/>
    <property type="match status" value="1"/>
</dbReference>
<comment type="subcellular location">
    <subcellularLocation>
        <location evidence="3">Cytoplasm</location>
    </subcellularLocation>
</comment>
<dbReference type="GO" id="GO:0006779">
    <property type="term" value="P:porphyrin-containing compound biosynthetic process"/>
    <property type="evidence" value="ECO:0007669"/>
    <property type="project" value="InterPro"/>
</dbReference>
<dbReference type="PANTHER" id="PTHR13932">
    <property type="entry name" value="COPROPORPHYRINIGEN III OXIDASE"/>
    <property type="match status" value="1"/>
</dbReference>
<keyword evidence="3" id="KW-0479">Metal-binding</keyword>
<evidence type="ECO:0000259" key="4">
    <source>
        <dbReference type="PROSITE" id="PS51918"/>
    </source>
</evidence>
<evidence type="ECO:0000256" key="1">
    <source>
        <dbReference type="ARBA" id="ARBA00006100"/>
    </source>
</evidence>
<sequence length="403" mass="43348">MPSTLPDGEPAPADGSLPAGALASLRERALGVYVHVPFCRVRCGYCDFNTYTATELGGGASQASYADTATRELDLLHKVLVGAPPVATVFVGGGTPTVLPARDLVGLLAGIADRFGLAPGAEVTTEANPDSVTPDGLAELREGGFTRISFGMQSAVPSVLAVLDRTHDPERVPQAVQWARDAGFEQVSLDLIYGTPGETLDDWRRSLDAALTCEPDHVSAYSLIVEDGTALARQVRSGVLPMPDEDDLADKYLLADEVLEAHGLGWYEVSNWSRAPESRCRHNELYWTSQNWLGVGPGAHAHVGGVRWWNVKHPTAYAERLAAGVSPALAREELDPETGLVERVLLEVRLRDGLPLEVLDAIGTRDRVDDVVADDLAVVDDDRLVLTLRGRLLADAVVRRLLD</sequence>
<evidence type="ECO:0000256" key="3">
    <source>
        <dbReference type="RuleBase" id="RU364116"/>
    </source>
</evidence>
<dbReference type="GO" id="GO:0004109">
    <property type="term" value="F:coproporphyrinogen oxidase activity"/>
    <property type="evidence" value="ECO:0007669"/>
    <property type="project" value="InterPro"/>
</dbReference>
<keyword evidence="3" id="KW-0949">S-adenosyl-L-methionine</keyword>
<dbReference type="SFLD" id="SFLDF00562">
    <property type="entry name" value="HemN-like__clustered_with_heat"/>
    <property type="match status" value="1"/>
</dbReference>
<dbReference type="SMART" id="SM00729">
    <property type="entry name" value="Elp3"/>
    <property type="match status" value="1"/>
</dbReference>
<protein>
    <recommendedName>
        <fullName evidence="2 3">Heme chaperone HemW</fullName>
    </recommendedName>
</protein>
<dbReference type="InterPro" id="IPR007197">
    <property type="entry name" value="rSAM"/>
</dbReference>
<dbReference type="Pfam" id="PF04055">
    <property type="entry name" value="Radical_SAM"/>
    <property type="match status" value="1"/>
</dbReference>
<dbReference type="OrthoDB" id="9808022at2"/>